<accession>A0A9Q1EQZ9</accession>
<gene>
    <name evidence="2" type="ORF">SKAU_G00307020</name>
</gene>
<evidence type="ECO:0000256" key="1">
    <source>
        <dbReference type="SAM" id="MobiDB-lite"/>
    </source>
</evidence>
<feature type="region of interest" description="Disordered" evidence="1">
    <location>
        <begin position="90"/>
        <end position="118"/>
    </location>
</feature>
<reference evidence="2" key="1">
    <citation type="journal article" date="2023" name="Science">
        <title>Genome structures resolve the early diversification of teleost fishes.</title>
        <authorList>
            <person name="Parey E."/>
            <person name="Louis A."/>
            <person name="Montfort J."/>
            <person name="Bouchez O."/>
            <person name="Roques C."/>
            <person name="Iampietro C."/>
            <person name="Lluch J."/>
            <person name="Castinel A."/>
            <person name="Donnadieu C."/>
            <person name="Desvignes T."/>
            <person name="Floi Bucao C."/>
            <person name="Jouanno E."/>
            <person name="Wen M."/>
            <person name="Mejri S."/>
            <person name="Dirks R."/>
            <person name="Jansen H."/>
            <person name="Henkel C."/>
            <person name="Chen W.J."/>
            <person name="Zahm M."/>
            <person name="Cabau C."/>
            <person name="Klopp C."/>
            <person name="Thompson A.W."/>
            <person name="Robinson-Rechavi M."/>
            <person name="Braasch I."/>
            <person name="Lecointre G."/>
            <person name="Bobe J."/>
            <person name="Postlethwait J.H."/>
            <person name="Berthelot C."/>
            <person name="Roest Crollius H."/>
            <person name="Guiguen Y."/>
        </authorList>
    </citation>
    <scope>NUCLEOTIDE SEQUENCE</scope>
    <source>
        <strain evidence="2">WJC10195</strain>
    </source>
</reference>
<comment type="caution">
    <text evidence="2">The sequence shown here is derived from an EMBL/GenBank/DDBJ whole genome shotgun (WGS) entry which is preliminary data.</text>
</comment>
<name>A0A9Q1EQZ9_SYNKA</name>
<evidence type="ECO:0000313" key="2">
    <source>
        <dbReference type="EMBL" id="KAJ8343373.1"/>
    </source>
</evidence>
<evidence type="ECO:0000313" key="3">
    <source>
        <dbReference type="Proteomes" id="UP001152622"/>
    </source>
</evidence>
<protein>
    <submittedName>
        <fullName evidence="2">Uncharacterized protein</fullName>
    </submittedName>
</protein>
<dbReference type="AlphaFoldDB" id="A0A9Q1EQZ9"/>
<keyword evidence="3" id="KW-1185">Reference proteome</keyword>
<organism evidence="2 3">
    <name type="scientific">Synaphobranchus kaupii</name>
    <name type="common">Kaup's arrowtooth eel</name>
    <dbReference type="NCBI Taxonomy" id="118154"/>
    <lineage>
        <taxon>Eukaryota</taxon>
        <taxon>Metazoa</taxon>
        <taxon>Chordata</taxon>
        <taxon>Craniata</taxon>
        <taxon>Vertebrata</taxon>
        <taxon>Euteleostomi</taxon>
        <taxon>Actinopterygii</taxon>
        <taxon>Neopterygii</taxon>
        <taxon>Teleostei</taxon>
        <taxon>Anguilliformes</taxon>
        <taxon>Synaphobranchidae</taxon>
        <taxon>Synaphobranchus</taxon>
    </lineage>
</organism>
<sequence>MLPESSGRAGRLWMWALLEGACEGLKCERTQTEAGSVLQWKQTAANLPPLALTVSHPCEGSAGWPKITETRAPEQQEAVPVTWIPTVTRSRSARHQWERRAGSRARRHNVSQSGAPEM</sequence>
<dbReference type="Proteomes" id="UP001152622">
    <property type="component" value="Chromosome 13"/>
</dbReference>
<dbReference type="EMBL" id="JAINUF010000013">
    <property type="protein sequence ID" value="KAJ8343373.1"/>
    <property type="molecule type" value="Genomic_DNA"/>
</dbReference>
<proteinExistence type="predicted"/>